<keyword evidence="1" id="KW-1133">Transmembrane helix</keyword>
<dbReference type="EMBL" id="JBHUDG010000014">
    <property type="protein sequence ID" value="MFD1630068.1"/>
    <property type="molecule type" value="Genomic_DNA"/>
</dbReference>
<protein>
    <recommendedName>
        <fullName evidence="4">Positive regulator of sigma(E), RseC/MucC</fullName>
    </recommendedName>
</protein>
<keyword evidence="1" id="KW-0472">Membrane</keyword>
<feature type="transmembrane region" description="Helical" evidence="1">
    <location>
        <begin position="27"/>
        <end position="46"/>
    </location>
</feature>
<proteinExistence type="predicted"/>
<sequence length="130" mass="14788">MIDKNILATKVIESGGKLSVKSALNPILWLCAIISIPSLVIAVWGFNEPPTWLIGLIIGPVFIALLGFLFLLFFDRDKLQSEEYQLKKRSLELIQEKGQSEPNLIDTQFDDLDLTENNEFIQIKENKNKQ</sequence>
<reference evidence="3" key="1">
    <citation type="journal article" date="2019" name="Int. J. Syst. Evol. Microbiol.">
        <title>The Global Catalogue of Microorganisms (GCM) 10K type strain sequencing project: providing services to taxonomists for standard genome sequencing and annotation.</title>
        <authorList>
            <consortium name="The Broad Institute Genomics Platform"/>
            <consortium name="The Broad Institute Genome Sequencing Center for Infectious Disease"/>
            <person name="Wu L."/>
            <person name="Ma J."/>
        </authorList>
    </citation>
    <scope>NUCLEOTIDE SEQUENCE [LARGE SCALE GENOMIC DNA]</scope>
    <source>
        <strain evidence="3">CCUG 53762</strain>
    </source>
</reference>
<evidence type="ECO:0008006" key="4">
    <source>
        <dbReference type="Google" id="ProtNLM"/>
    </source>
</evidence>
<keyword evidence="3" id="KW-1185">Reference proteome</keyword>
<evidence type="ECO:0000256" key="1">
    <source>
        <dbReference type="SAM" id="Phobius"/>
    </source>
</evidence>
<name>A0ABW4ICV1_9SPHI</name>
<evidence type="ECO:0000313" key="2">
    <source>
        <dbReference type="EMBL" id="MFD1630068.1"/>
    </source>
</evidence>
<keyword evidence="1" id="KW-0812">Transmembrane</keyword>
<gene>
    <name evidence="2" type="ORF">ACFSAH_09275</name>
</gene>
<feature type="transmembrane region" description="Helical" evidence="1">
    <location>
        <begin position="52"/>
        <end position="74"/>
    </location>
</feature>
<evidence type="ECO:0000313" key="3">
    <source>
        <dbReference type="Proteomes" id="UP001597118"/>
    </source>
</evidence>
<accession>A0ABW4ICV1</accession>
<organism evidence="2 3">
    <name type="scientific">Pseudopedobacter beijingensis</name>
    <dbReference type="NCBI Taxonomy" id="1207056"/>
    <lineage>
        <taxon>Bacteria</taxon>
        <taxon>Pseudomonadati</taxon>
        <taxon>Bacteroidota</taxon>
        <taxon>Sphingobacteriia</taxon>
        <taxon>Sphingobacteriales</taxon>
        <taxon>Sphingobacteriaceae</taxon>
        <taxon>Pseudopedobacter</taxon>
    </lineage>
</organism>
<comment type="caution">
    <text evidence="2">The sequence shown here is derived from an EMBL/GenBank/DDBJ whole genome shotgun (WGS) entry which is preliminary data.</text>
</comment>
<dbReference type="RefSeq" id="WP_379662446.1">
    <property type="nucleotide sequence ID" value="NZ_JBHUDG010000014.1"/>
</dbReference>
<dbReference type="Proteomes" id="UP001597118">
    <property type="component" value="Unassembled WGS sequence"/>
</dbReference>